<dbReference type="GO" id="GO:0006351">
    <property type="term" value="P:DNA-templated transcription"/>
    <property type="evidence" value="ECO:0007669"/>
    <property type="project" value="TreeGrafter"/>
</dbReference>
<reference evidence="7" key="1">
    <citation type="submission" date="2017-08" db="EMBL/GenBank/DDBJ databases">
        <title>Direct submision.</title>
        <authorList>
            <person name="Kim S.-J."/>
            <person name="Rhee S.-K."/>
        </authorList>
    </citation>
    <scope>NUCLEOTIDE SEQUENCE [LARGE SCALE GENOMIC DNA]</scope>
    <source>
        <strain evidence="7">GI5</strain>
    </source>
</reference>
<dbReference type="PANTHER" id="PTHR30537:SF3">
    <property type="entry name" value="TRANSCRIPTIONAL REGULATORY PROTEIN"/>
    <property type="match status" value="1"/>
</dbReference>
<name>A0A2K9LL26_9GAMM</name>
<feature type="domain" description="HTH lysR-type" evidence="5">
    <location>
        <begin position="4"/>
        <end position="61"/>
    </location>
</feature>
<keyword evidence="3" id="KW-0238">DNA-binding</keyword>
<keyword evidence="7" id="KW-1185">Reference proteome</keyword>
<dbReference type="Gene3D" id="3.40.190.290">
    <property type="match status" value="1"/>
</dbReference>
<dbReference type="InterPro" id="IPR000847">
    <property type="entry name" value="LysR_HTH_N"/>
</dbReference>
<dbReference type="RefSeq" id="WP_101894317.1">
    <property type="nucleotide sequence ID" value="NZ_CP022684.1"/>
</dbReference>
<dbReference type="PANTHER" id="PTHR30537">
    <property type="entry name" value="HTH-TYPE TRANSCRIPTIONAL REGULATOR"/>
    <property type="match status" value="1"/>
</dbReference>
<proteinExistence type="inferred from homology"/>
<organism evidence="6 7">
    <name type="scientific">Ketobacter alkanivorans</name>
    <dbReference type="NCBI Taxonomy" id="1917421"/>
    <lineage>
        <taxon>Bacteria</taxon>
        <taxon>Pseudomonadati</taxon>
        <taxon>Pseudomonadota</taxon>
        <taxon>Gammaproteobacteria</taxon>
        <taxon>Pseudomonadales</taxon>
        <taxon>Ketobacteraceae</taxon>
        <taxon>Ketobacter</taxon>
    </lineage>
</organism>
<keyword evidence="2" id="KW-0805">Transcription regulation</keyword>
<protein>
    <recommendedName>
        <fullName evidence="5">HTH lysR-type domain-containing protein</fullName>
    </recommendedName>
</protein>
<sequence>MNKVEWSDLYFFNAVARNGSLAKAAQALGVTHSTVFRRINSLEEDLGVKLFDRLPDGYRLTALGEELETYSEQVSSTIDDMQRMLFNRNDQMKGPINLTAPHNFAYHFLPPLIQKFQAQYPGVTVNLMVSNADYNLSRREADLAIRATSAPPEFLIGSKLFSLRWAAYACQEYIAKTDTPIRDLNGHDVILANQSLQNLAVFKWADSQVNETQIVARCNDLMSMSALAATGLGIALLPDDQFKQDLVRLFELDSRFTSDIWVLMHPDLRGCTRLIEFKNFLLQQLREDPVFQKFGLQAS</sequence>
<dbReference type="EMBL" id="CP022684">
    <property type="protein sequence ID" value="AUM12937.1"/>
    <property type="molecule type" value="Genomic_DNA"/>
</dbReference>
<dbReference type="SUPFAM" id="SSF53850">
    <property type="entry name" value="Periplasmic binding protein-like II"/>
    <property type="match status" value="1"/>
</dbReference>
<dbReference type="KEGG" id="kak:Kalk_11105"/>
<dbReference type="InterPro" id="IPR005119">
    <property type="entry name" value="LysR_subst-bd"/>
</dbReference>
<dbReference type="SUPFAM" id="SSF46785">
    <property type="entry name" value="Winged helix' DNA-binding domain"/>
    <property type="match status" value="1"/>
</dbReference>
<evidence type="ECO:0000256" key="4">
    <source>
        <dbReference type="ARBA" id="ARBA00023163"/>
    </source>
</evidence>
<evidence type="ECO:0000256" key="1">
    <source>
        <dbReference type="ARBA" id="ARBA00009437"/>
    </source>
</evidence>
<evidence type="ECO:0000256" key="3">
    <source>
        <dbReference type="ARBA" id="ARBA00023125"/>
    </source>
</evidence>
<dbReference type="Gene3D" id="1.10.10.10">
    <property type="entry name" value="Winged helix-like DNA-binding domain superfamily/Winged helix DNA-binding domain"/>
    <property type="match status" value="1"/>
</dbReference>
<dbReference type="GO" id="GO:0043565">
    <property type="term" value="F:sequence-specific DNA binding"/>
    <property type="evidence" value="ECO:0007669"/>
    <property type="project" value="TreeGrafter"/>
</dbReference>
<evidence type="ECO:0000313" key="7">
    <source>
        <dbReference type="Proteomes" id="UP000235116"/>
    </source>
</evidence>
<dbReference type="Proteomes" id="UP000235116">
    <property type="component" value="Chromosome"/>
</dbReference>
<dbReference type="Pfam" id="PF03466">
    <property type="entry name" value="LysR_substrate"/>
    <property type="match status" value="1"/>
</dbReference>
<dbReference type="InterPro" id="IPR058163">
    <property type="entry name" value="LysR-type_TF_proteobact-type"/>
</dbReference>
<evidence type="ECO:0000313" key="6">
    <source>
        <dbReference type="EMBL" id="AUM12937.1"/>
    </source>
</evidence>
<dbReference type="PROSITE" id="PS50931">
    <property type="entry name" value="HTH_LYSR"/>
    <property type="match status" value="1"/>
</dbReference>
<dbReference type="InterPro" id="IPR036390">
    <property type="entry name" value="WH_DNA-bd_sf"/>
</dbReference>
<dbReference type="AlphaFoldDB" id="A0A2K9LL26"/>
<dbReference type="GO" id="GO:0003700">
    <property type="term" value="F:DNA-binding transcription factor activity"/>
    <property type="evidence" value="ECO:0007669"/>
    <property type="project" value="InterPro"/>
</dbReference>
<dbReference type="OrthoDB" id="570111at2"/>
<evidence type="ECO:0000256" key="2">
    <source>
        <dbReference type="ARBA" id="ARBA00023015"/>
    </source>
</evidence>
<dbReference type="InterPro" id="IPR036388">
    <property type="entry name" value="WH-like_DNA-bd_sf"/>
</dbReference>
<evidence type="ECO:0000259" key="5">
    <source>
        <dbReference type="PROSITE" id="PS50931"/>
    </source>
</evidence>
<keyword evidence="4" id="KW-0804">Transcription</keyword>
<gene>
    <name evidence="6" type="ORF">Kalk_11105</name>
</gene>
<dbReference type="Pfam" id="PF00126">
    <property type="entry name" value="HTH_1"/>
    <property type="match status" value="1"/>
</dbReference>
<comment type="similarity">
    <text evidence="1">Belongs to the LysR transcriptional regulatory family.</text>
</comment>
<accession>A0A2K9LL26</accession>